<sequence length="38" mass="4629">MIIHNIIKIHNFKIHISKNKDEIMNFYLTILKNNDNTF</sequence>
<accession>A0A9P2G628</accession>
<reference evidence="1 2" key="1">
    <citation type="submission" date="2009-10" db="EMBL/GenBank/DDBJ databases">
        <authorList>
            <person name="Shrivastava S."/>
            <person name="Brinkac L.B."/>
            <person name="Brown J.L."/>
            <person name="Bruce D.B."/>
            <person name="Detter C."/>
            <person name="Green L.D."/>
            <person name="Munk C.A."/>
            <person name="Rogers Y.C."/>
            <person name="Tapia R."/>
            <person name="Saunders E.S."/>
            <person name="Sims D.R."/>
            <person name="Smith L.A."/>
            <person name="Smith T.J."/>
            <person name="Sutton G."/>
            <person name="Brettin T."/>
        </authorList>
    </citation>
    <scope>NUCLEOTIDE SEQUENCE [LARGE SCALE GENOMIC DNA]</scope>
    <source>
        <strain evidence="2">D str. 1873</strain>
    </source>
</reference>
<organism evidence="1 2">
    <name type="scientific">Clostridium botulinum D str. 1873</name>
    <dbReference type="NCBI Taxonomy" id="592027"/>
    <lineage>
        <taxon>Bacteria</taxon>
        <taxon>Bacillati</taxon>
        <taxon>Bacillota</taxon>
        <taxon>Clostridia</taxon>
        <taxon>Eubacteriales</taxon>
        <taxon>Clostridiaceae</taxon>
        <taxon>Clostridium</taxon>
    </lineage>
</organism>
<evidence type="ECO:0000313" key="1">
    <source>
        <dbReference type="EMBL" id="EES90642.1"/>
    </source>
</evidence>
<protein>
    <submittedName>
        <fullName evidence="1">Uncharacterized protein</fullName>
    </submittedName>
</protein>
<dbReference type="Proteomes" id="UP000006160">
    <property type="component" value="Unassembled WGS sequence"/>
</dbReference>
<gene>
    <name evidence="1" type="ORF">CLG_B1070</name>
</gene>
<dbReference type="EMBL" id="ACSJ01000007">
    <property type="protein sequence ID" value="EES90642.1"/>
    <property type="molecule type" value="Genomic_DNA"/>
</dbReference>
<comment type="caution">
    <text evidence="1">The sequence shown here is derived from an EMBL/GenBank/DDBJ whole genome shotgun (WGS) entry which is preliminary data.</text>
</comment>
<dbReference type="AlphaFoldDB" id="A0A9P2G628"/>
<name>A0A9P2G628_CLOBO</name>
<evidence type="ECO:0000313" key="2">
    <source>
        <dbReference type="Proteomes" id="UP000006160"/>
    </source>
</evidence>
<proteinExistence type="predicted"/>